<organism evidence="5 6">
    <name type="scientific">Geotrypetes seraphini</name>
    <name type="common">Gaboon caecilian</name>
    <name type="synonym">Caecilia seraphini</name>
    <dbReference type="NCBI Taxonomy" id="260995"/>
    <lineage>
        <taxon>Eukaryota</taxon>
        <taxon>Metazoa</taxon>
        <taxon>Chordata</taxon>
        <taxon>Craniata</taxon>
        <taxon>Vertebrata</taxon>
        <taxon>Euteleostomi</taxon>
        <taxon>Amphibia</taxon>
        <taxon>Gymnophiona</taxon>
        <taxon>Geotrypetes</taxon>
    </lineage>
</organism>
<evidence type="ECO:0000256" key="2">
    <source>
        <dbReference type="ARBA" id="ARBA00022801"/>
    </source>
</evidence>
<dbReference type="Proteomes" id="UP000515159">
    <property type="component" value="Chromosome 15"/>
</dbReference>
<accession>A0A6P8PBE8</accession>
<keyword evidence="5" id="KW-1185">Reference proteome</keyword>
<feature type="active site" evidence="3">
    <location>
        <position position="342"/>
    </location>
</feature>
<dbReference type="SUPFAM" id="SSF53474">
    <property type="entry name" value="alpha/beta-Hydrolases"/>
    <property type="match status" value="1"/>
</dbReference>
<dbReference type="GeneID" id="117349221"/>
<evidence type="ECO:0000256" key="1">
    <source>
        <dbReference type="ARBA" id="ARBA00010515"/>
    </source>
</evidence>
<dbReference type="OrthoDB" id="408631at2759"/>
<dbReference type="InParanoid" id="A0A6P8PBE8"/>
<sequence>MSRAFNSPMTIGNAMPLVGTLPTSSLTAAVAISSSNLNSSVSVAMLLTGKIVENLGICSQVVFLRCMRDRWLIKKAGEDPKLFVKDLMFDHVPVRLYQPKSPSSGGRRGLVYFQGRGFMFGSLNSYDSLCRYLAKGSESVVVSVAYRLSSKYRYPTSFEDCLHATVHFLKTAVDYGVDPASVIVGGDSAGGTLTAAVCQSLASRADVPTLYAQVLIYPVLQMVDFNLPSYQQNHSIPFLYREQVAVCGLNYLHGDMSVIDEVLEGKHVPADMKVKFRKWLSPDNIPEEFKRRGFKPQVFTSHINEVHEAVQKFLEPLLSPLLAEDTAICSLPKTYILTSEFDVLRDDGLLYKKRLEDNDVQVTWYHVKDGFHGVVSFFNEDSLFFPAGKRAIDDIICFIKHA</sequence>
<dbReference type="RefSeq" id="XP_033778305.1">
    <property type="nucleotide sequence ID" value="XM_033922414.1"/>
</dbReference>
<dbReference type="InterPro" id="IPR050300">
    <property type="entry name" value="GDXG_lipolytic_enzyme"/>
</dbReference>
<proteinExistence type="inferred from homology"/>
<dbReference type="PIRSF" id="PIRSF037251">
    <property type="entry name" value="Arylacetamide_deacetylase"/>
    <property type="match status" value="1"/>
</dbReference>
<dbReference type="PANTHER" id="PTHR48081">
    <property type="entry name" value="AB HYDROLASE SUPERFAMILY PROTEIN C4A8.06C"/>
    <property type="match status" value="1"/>
</dbReference>
<dbReference type="PANTHER" id="PTHR48081:SF32">
    <property type="entry name" value="ALPHA_BETA HYDROLASE FOLD-3 DOMAIN-CONTAINING PROTEIN"/>
    <property type="match status" value="1"/>
</dbReference>
<evidence type="ECO:0000313" key="5">
    <source>
        <dbReference type="Proteomes" id="UP000515159"/>
    </source>
</evidence>
<feature type="domain" description="Alpha/beta hydrolase fold-3" evidence="4">
    <location>
        <begin position="110"/>
        <end position="253"/>
    </location>
</feature>
<dbReference type="AlphaFoldDB" id="A0A6P8PBE8"/>
<feature type="domain" description="Alpha/beta hydrolase fold-3" evidence="4">
    <location>
        <begin position="311"/>
        <end position="375"/>
    </location>
</feature>
<evidence type="ECO:0000256" key="3">
    <source>
        <dbReference type="PIRSR" id="PIRSR037251-1"/>
    </source>
</evidence>
<dbReference type="KEGG" id="gsh:117349221"/>
<dbReference type="GO" id="GO:0052689">
    <property type="term" value="F:carboxylic ester hydrolase activity"/>
    <property type="evidence" value="ECO:0007669"/>
    <property type="project" value="InterPro"/>
</dbReference>
<name>A0A6P8PBE8_GEOSA</name>
<keyword evidence="2" id="KW-0378">Hydrolase</keyword>
<dbReference type="Pfam" id="PF07859">
    <property type="entry name" value="Abhydrolase_3"/>
    <property type="match status" value="2"/>
</dbReference>
<dbReference type="InterPro" id="IPR017157">
    <property type="entry name" value="Arylacetamide_deacetylase"/>
</dbReference>
<evidence type="ECO:0000259" key="4">
    <source>
        <dbReference type="Pfam" id="PF07859"/>
    </source>
</evidence>
<feature type="active site" evidence="3">
    <location>
        <position position="188"/>
    </location>
</feature>
<feature type="active site" evidence="3">
    <location>
        <position position="372"/>
    </location>
</feature>
<reference evidence="6" key="1">
    <citation type="submission" date="2025-08" db="UniProtKB">
        <authorList>
            <consortium name="RefSeq"/>
        </authorList>
    </citation>
    <scope>IDENTIFICATION</scope>
</reference>
<protein>
    <submittedName>
        <fullName evidence="6">Arylacetamide deacetylase-like 4</fullName>
    </submittedName>
</protein>
<dbReference type="GO" id="GO:0016020">
    <property type="term" value="C:membrane"/>
    <property type="evidence" value="ECO:0007669"/>
    <property type="project" value="InterPro"/>
</dbReference>
<dbReference type="Gene3D" id="3.40.50.1820">
    <property type="entry name" value="alpha/beta hydrolase"/>
    <property type="match status" value="1"/>
</dbReference>
<gene>
    <name evidence="6" type="primary">AADACL4</name>
</gene>
<dbReference type="CTD" id="343066"/>
<dbReference type="InterPro" id="IPR013094">
    <property type="entry name" value="AB_hydrolase_3"/>
</dbReference>
<comment type="similarity">
    <text evidence="1">Belongs to the 'GDXG' lipolytic enzyme family.</text>
</comment>
<dbReference type="InterPro" id="IPR029058">
    <property type="entry name" value="AB_hydrolase_fold"/>
</dbReference>
<evidence type="ECO:0000313" key="6">
    <source>
        <dbReference type="RefSeq" id="XP_033778305.1"/>
    </source>
</evidence>